<name>A0A1G2A987_9BACT</name>
<dbReference type="SUPFAM" id="SSF52335">
    <property type="entry name" value="Methylglyoxal synthase-like"/>
    <property type="match status" value="1"/>
</dbReference>
<dbReference type="PANTHER" id="PTHR11405:SF53">
    <property type="entry name" value="CARBAMOYL-PHOSPHATE SYNTHASE [AMMONIA], MITOCHONDRIAL"/>
    <property type="match status" value="1"/>
</dbReference>
<feature type="domain" description="MGS-like" evidence="23">
    <location>
        <begin position="955"/>
        <end position="1105"/>
    </location>
</feature>
<comment type="similarity">
    <text evidence="3">Belongs to the CarB family.</text>
</comment>
<keyword evidence="9" id="KW-0677">Repeat</keyword>
<keyword evidence="10 21" id="KW-0547">Nucleotide-binding</keyword>
<dbReference type="SUPFAM" id="SSF52440">
    <property type="entry name" value="PreATP-grasp domain"/>
    <property type="match status" value="2"/>
</dbReference>
<keyword evidence="6" id="KW-0436">Ligase</keyword>
<evidence type="ECO:0000256" key="9">
    <source>
        <dbReference type="ARBA" id="ARBA00022737"/>
    </source>
</evidence>
<dbReference type="InterPro" id="IPR011607">
    <property type="entry name" value="MGS-like_dom"/>
</dbReference>
<dbReference type="FunFam" id="3.30.1490.20:FF:000001">
    <property type="entry name" value="Carbamoyl-phosphate synthase large chain"/>
    <property type="match status" value="1"/>
</dbReference>
<dbReference type="Pfam" id="PF25596">
    <property type="entry name" value="CPSase_L_D1"/>
    <property type="match status" value="2"/>
</dbReference>
<keyword evidence="7" id="KW-0028">Amino-acid biosynthesis</keyword>
<protein>
    <recommendedName>
        <fullName evidence="20">Carbamoyl phosphate synthase arginine-specific large chain</fullName>
        <ecNumber evidence="15">6.3.4.16</ecNumber>
        <ecNumber evidence="4">6.3.5.5</ecNumber>
    </recommendedName>
    <alternativeName>
        <fullName evidence="19">Carbamoyl phosphate synthase pyrimidine-specific large chain</fullName>
    </alternativeName>
</protein>
<evidence type="ECO:0000256" key="13">
    <source>
        <dbReference type="ARBA" id="ARBA00022975"/>
    </source>
</evidence>
<comment type="pathway">
    <text evidence="2">Amino-acid biosynthesis; L-arginine biosynthesis; carbamoyl phosphate from bicarbonate: step 1/1.</text>
</comment>
<accession>A0A1G2A987</accession>
<dbReference type="Pfam" id="PF02787">
    <property type="entry name" value="CPSase_L_D3"/>
    <property type="match status" value="1"/>
</dbReference>
<dbReference type="FunFam" id="3.30.470.20:FF:000001">
    <property type="entry name" value="Carbamoyl-phosphate synthase large chain"/>
    <property type="match status" value="1"/>
</dbReference>
<dbReference type="GO" id="GO:0005524">
    <property type="term" value="F:ATP binding"/>
    <property type="evidence" value="ECO:0007669"/>
    <property type="project" value="UniProtKB-UniRule"/>
</dbReference>
<dbReference type="NCBIfam" id="NF009455">
    <property type="entry name" value="PRK12815.1"/>
    <property type="match status" value="1"/>
</dbReference>
<dbReference type="GO" id="GO:0005737">
    <property type="term" value="C:cytoplasm"/>
    <property type="evidence" value="ECO:0007669"/>
    <property type="project" value="TreeGrafter"/>
</dbReference>
<dbReference type="SMART" id="SM01096">
    <property type="entry name" value="CPSase_L_D3"/>
    <property type="match status" value="1"/>
</dbReference>
<comment type="catalytic activity">
    <reaction evidence="16">
        <text>hydrogencarbonate + NH4(+) + 2 ATP = carbamoyl phosphate + 2 ADP + phosphate + 2 H(+)</text>
        <dbReference type="Rhea" id="RHEA:18029"/>
        <dbReference type="ChEBI" id="CHEBI:15378"/>
        <dbReference type="ChEBI" id="CHEBI:17544"/>
        <dbReference type="ChEBI" id="CHEBI:28938"/>
        <dbReference type="ChEBI" id="CHEBI:30616"/>
        <dbReference type="ChEBI" id="CHEBI:43474"/>
        <dbReference type="ChEBI" id="CHEBI:58228"/>
        <dbReference type="ChEBI" id="CHEBI:456216"/>
        <dbReference type="EC" id="6.3.4.16"/>
    </reaction>
</comment>
<evidence type="ECO:0000256" key="20">
    <source>
        <dbReference type="ARBA" id="ARBA00074189"/>
    </source>
</evidence>
<dbReference type="Gene3D" id="3.30.470.20">
    <property type="entry name" value="ATP-grasp fold, B domain"/>
    <property type="match status" value="2"/>
</dbReference>
<evidence type="ECO:0000256" key="1">
    <source>
        <dbReference type="ARBA" id="ARBA00001936"/>
    </source>
</evidence>
<dbReference type="PRINTS" id="PR00098">
    <property type="entry name" value="CPSASE"/>
</dbReference>
<dbReference type="EMBL" id="MHJU01000012">
    <property type="protein sequence ID" value="OGY73424.1"/>
    <property type="molecule type" value="Genomic_DNA"/>
</dbReference>
<dbReference type="Proteomes" id="UP000178315">
    <property type="component" value="Unassembled WGS sequence"/>
</dbReference>
<keyword evidence="12" id="KW-0460">Magnesium</keyword>
<dbReference type="PROSITE" id="PS00866">
    <property type="entry name" value="CPSASE_1"/>
    <property type="match status" value="2"/>
</dbReference>
<sequence>MNKISSPKLRKVLVLGSGALKIGEAGEFDYSGSQAIKTLKEEGIKTIVVNPNIATYQTSRGLADRVYFLPINAHFVSRIIKHEKPDGILLSFGGQTALNCGIDLHNQGFLGENKKPRILGTPMSAIEKTEDRALFIQTLKKLNLLTPKSLVAETPKSAIIAAKKIGYPVIIRSAFALGGEGSACAANAKELENYAALALLRHRQILVEEDLTGWKEIEYEVVRDSADNCIAVCNMENMDPMGVHTGESIVVAPSQTLTNGEYHGLRSIAIKLIRNLEIVGECNIQFALRASTQNHLDYRIIEVNARLSRSSALASKATGYPLARVAAKLAIGWNLPELQNSITKKTTAFFEPALDYVVVKMPRWDTDKFKSADRGIGTQMKSVGEVMAIGRSFEEAFQKASRMLGLDQTGIIASVERLTQKYPHLAESLGIINSKRAPEALIELIKRPNEHRVLAITEALKRNVAPKKIAEWSLIDPWFINKIKNITDFMKTLKDSQYLNPLLIYEAKRKGFSDKQIALLTNSSEDEIYRYRRRHGIVMRINHIDTLAAEYPAQTNYLYSTYEKKQKNKIKPDKKIMILGSGVYRIGSSVEFDWCAVTCGETLRRIGYKTIMINHNPETVSTDYDMADTLYFEELSFETVRDIYKEERPQAVVLSMGGQTPNNIALKCESAGMRILGTAPSDIDRAEDRYKFSKLLNKLAIDQPAWKELTKISAAKKFALMVGYPVLVRPSYVLSGAAMNIAFNDEDLSEYLKEATYLSPEHPVIITKFIVGAKEIEVDAVAKKGEVLIDILSEHVENAGVHSGDATIICPPQKLYVETVRRIRAMTRVIGKALSITGPFNIQLLAKDNDIKVIECNLRASRSFPFVSKVTGNNLVEMATYALIEHNRGIAKMKKCERNTFELPYVGVKAPQFSFSRLKGADPILRVEMASTGEVGALDKTLEAAYLKSILATGFHLPKKGVLLSLGGETNKQKFLESARALSERGFTIYATHHTTEFLSYSGVIATRLYKLHEAPKEPNIATYMFKKEIDLAIVINDFDYKKPVKTGSFEVDDDYALRRTAADLNVPILTNLQTARLFVKAVCMYQNLDLLDITPWDQYLQVNR</sequence>
<dbReference type="SUPFAM" id="SSF48108">
    <property type="entry name" value="Carbamoyl phosphate synthetase, large subunit connection domain"/>
    <property type="match status" value="1"/>
</dbReference>
<dbReference type="GO" id="GO:0006221">
    <property type="term" value="P:pyrimidine nucleotide biosynthetic process"/>
    <property type="evidence" value="ECO:0007669"/>
    <property type="project" value="UniProtKB-KW"/>
</dbReference>
<evidence type="ECO:0000256" key="8">
    <source>
        <dbReference type="ARBA" id="ARBA00022723"/>
    </source>
</evidence>
<dbReference type="GO" id="GO:0006541">
    <property type="term" value="P:glutamine metabolic process"/>
    <property type="evidence" value="ECO:0007669"/>
    <property type="project" value="TreeGrafter"/>
</dbReference>
<dbReference type="InterPro" id="IPR036897">
    <property type="entry name" value="CarbamoylP_synth_lsu_oligo_sf"/>
</dbReference>
<evidence type="ECO:0000256" key="2">
    <source>
        <dbReference type="ARBA" id="ARBA00005077"/>
    </source>
</evidence>
<dbReference type="InterPro" id="IPR005483">
    <property type="entry name" value="CPSase_dom"/>
</dbReference>
<dbReference type="GO" id="GO:0004088">
    <property type="term" value="F:carbamoyl-phosphate synthase (glutamine-hydrolyzing) activity"/>
    <property type="evidence" value="ECO:0007669"/>
    <property type="project" value="UniProtKB-EC"/>
</dbReference>
<evidence type="ECO:0000256" key="5">
    <source>
        <dbReference type="ARBA" id="ARBA00022571"/>
    </source>
</evidence>
<dbReference type="InterPro" id="IPR005480">
    <property type="entry name" value="CPSase_lsu_oligo"/>
</dbReference>
<dbReference type="AlphaFoldDB" id="A0A1G2A987"/>
<dbReference type="InterPro" id="IPR058047">
    <property type="entry name" value="CPSase_preATP-grasp"/>
</dbReference>
<dbReference type="PANTHER" id="PTHR11405">
    <property type="entry name" value="CARBAMOYLTRANSFERASE FAMILY MEMBER"/>
    <property type="match status" value="1"/>
</dbReference>
<feature type="domain" description="ATP-grasp" evidence="22">
    <location>
        <begin position="136"/>
        <end position="331"/>
    </location>
</feature>
<evidence type="ECO:0000256" key="18">
    <source>
        <dbReference type="ARBA" id="ARBA00060037"/>
    </source>
</evidence>
<dbReference type="InterPro" id="IPR011761">
    <property type="entry name" value="ATP-grasp"/>
</dbReference>
<comment type="function">
    <text evidence="18">Small subunit of the glutamine-dependent carbamoyl phosphate synthetase (CPSase). CPSase catalyzes the formation of carbamoyl phosphate from the ammonia moiety of glutamine, carbonate, and phosphate donated by ATP, constituting the first step of the biosynthetic pathway leading to pyrimidine nucleotides. The large subunit (synthetase) binds the substrates ammonia (free or transferred from glutamine from the small subunit), hydrogencarbonate and ATP and carries out an ATP-coupled ligase reaction, activating hydrogencarbonate by forming carboxy phosphate which reacts with ammonia to form carbamoyl phosphate.</text>
</comment>
<evidence type="ECO:0000256" key="19">
    <source>
        <dbReference type="ARBA" id="ARBA00069524"/>
    </source>
</evidence>
<evidence type="ECO:0000259" key="22">
    <source>
        <dbReference type="PROSITE" id="PS50975"/>
    </source>
</evidence>
<dbReference type="Pfam" id="PF02786">
    <property type="entry name" value="CPSase_L_D2"/>
    <property type="match status" value="2"/>
</dbReference>
<dbReference type="InterPro" id="IPR016185">
    <property type="entry name" value="PreATP-grasp_dom_sf"/>
</dbReference>
<dbReference type="SUPFAM" id="SSF56059">
    <property type="entry name" value="Glutathione synthetase ATP-binding domain-like"/>
    <property type="match status" value="2"/>
</dbReference>
<keyword evidence="13" id="KW-0665">Pyrimidine biosynthesis</keyword>
<reference evidence="24 25" key="1">
    <citation type="journal article" date="2016" name="Nat. Commun.">
        <title>Thousands of microbial genomes shed light on interconnected biogeochemical processes in an aquifer system.</title>
        <authorList>
            <person name="Anantharaman K."/>
            <person name="Brown C.T."/>
            <person name="Hug L.A."/>
            <person name="Sharon I."/>
            <person name="Castelle C.J."/>
            <person name="Probst A.J."/>
            <person name="Thomas B.C."/>
            <person name="Singh A."/>
            <person name="Wilkins M.J."/>
            <person name="Karaoz U."/>
            <person name="Brodie E.L."/>
            <person name="Williams K.H."/>
            <person name="Hubbard S.S."/>
            <person name="Banfield J.F."/>
        </authorList>
    </citation>
    <scope>NUCLEOTIDE SEQUENCE [LARGE SCALE GENOMIC DNA]</scope>
</reference>
<dbReference type="Pfam" id="PF02142">
    <property type="entry name" value="MGS"/>
    <property type="match status" value="1"/>
</dbReference>
<dbReference type="Gene3D" id="3.30.1490.20">
    <property type="entry name" value="ATP-grasp fold, A domain"/>
    <property type="match status" value="1"/>
</dbReference>
<dbReference type="GO" id="GO:0006526">
    <property type="term" value="P:L-arginine biosynthetic process"/>
    <property type="evidence" value="ECO:0007669"/>
    <property type="project" value="UniProtKB-KW"/>
</dbReference>
<dbReference type="Gene3D" id="3.40.50.1380">
    <property type="entry name" value="Methylglyoxal synthase-like domain"/>
    <property type="match status" value="1"/>
</dbReference>
<dbReference type="FunFam" id="3.30.470.20:FF:000026">
    <property type="entry name" value="Carbamoyl-phosphate synthase large chain"/>
    <property type="match status" value="1"/>
</dbReference>
<keyword evidence="14" id="KW-0464">Manganese</keyword>
<evidence type="ECO:0000256" key="3">
    <source>
        <dbReference type="ARBA" id="ARBA00009799"/>
    </source>
</evidence>
<evidence type="ECO:0000256" key="10">
    <source>
        <dbReference type="ARBA" id="ARBA00022741"/>
    </source>
</evidence>
<keyword evidence="5" id="KW-0055">Arginine biosynthesis</keyword>
<dbReference type="InterPro" id="IPR013815">
    <property type="entry name" value="ATP_grasp_subdomain_1"/>
</dbReference>
<evidence type="ECO:0000256" key="16">
    <source>
        <dbReference type="ARBA" id="ARBA00047359"/>
    </source>
</evidence>
<evidence type="ECO:0000313" key="24">
    <source>
        <dbReference type="EMBL" id="OGY73424.1"/>
    </source>
</evidence>
<comment type="catalytic activity">
    <reaction evidence="17">
        <text>hydrogencarbonate + L-glutamine + 2 ATP + H2O = carbamoyl phosphate + L-glutamate + 2 ADP + phosphate + 2 H(+)</text>
        <dbReference type="Rhea" id="RHEA:18633"/>
        <dbReference type="ChEBI" id="CHEBI:15377"/>
        <dbReference type="ChEBI" id="CHEBI:15378"/>
        <dbReference type="ChEBI" id="CHEBI:17544"/>
        <dbReference type="ChEBI" id="CHEBI:29985"/>
        <dbReference type="ChEBI" id="CHEBI:30616"/>
        <dbReference type="ChEBI" id="CHEBI:43474"/>
        <dbReference type="ChEBI" id="CHEBI:58228"/>
        <dbReference type="ChEBI" id="CHEBI:58359"/>
        <dbReference type="ChEBI" id="CHEBI:456216"/>
        <dbReference type="EC" id="6.3.5.5"/>
    </reaction>
</comment>
<dbReference type="Gene3D" id="3.40.50.20">
    <property type="match status" value="2"/>
</dbReference>
<dbReference type="SMART" id="SM00851">
    <property type="entry name" value="MGS"/>
    <property type="match status" value="1"/>
</dbReference>
<dbReference type="NCBIfam" id="NF003671">
    <property type="entry name" value="PRK05294.1"/>
    <property type="match status" value="1"/>
</dbReference>
<dbReference type="InterPro" id="IPR005479">
    <property type="entry name" value="CPAse_ATP-bd"/>
</dbReference>
<comment type="caution">
    <text evidence="24">The sequence shown here is derived from an EMBL/GenBank/DDBJ whole genome shotgun (WGS) entry which is preliminary data.</text>
</comment>
<feature type="domain" description="ATP-grasp" evidence="22">
    <location>
        <begin position="693"/>
        <end position="884"/>
    </location>
</feature>
<evidence type="ECO:0000256" key="21">
    <source>
        <dbReference type="PROSITE-ProRule" id="PRU00409"/>
    </source>
</evidence>
<evidence type="ECO:0000256" key="14">
    <source>
        <dbReference type="ARBA" id="ARBA00023211"/>
    </source>
</evidence>
<evidence type="ECO:0000259" key="23">
    <source>
        <dbReference type="PROSITE" id="PS51855"/>
    </source>
</evidence>
<comment type="cofactor">
    <cofactor evidence="1">
        <name>Mn(2+)</name>
        <dbReference type="ChEBI" id="CHEBI:29035"/>
    </cofactor>
</comment>
<evidence type="ECO:0000313" key="25">
    <source>
        <dbReference type="Proteomes" id="UP000178315"/>
    </source>
</evidence>
<evidence type="ECO:0000256" key="7">
    <source>
        <dbReference type="ARBA" id="ARBA00022605"/>
    </source>
</evidence>
<keyword evidence="8" id="KW-0479">Metal-binding</keyword>
<dbReference type="GO" id="GO:0004087">
    <property type="term" value="F:carbamoyl-phosphate synthase (ammonia) activity"/>
    <property type="evidence" value="ECO:0007669"/>
    <property type="project" value="UniProtKB-EC"/>
</dbReference>
<evidence type="ECO:0000256" key="17">
    <source>
        <dbReference type="ARBA" id="ARBA00048816"/>
    </source>
</evidence>
<dbReference type="InterPro" id="IPR006275">
    <property type="entry name" value="CPSase_lsu"/>
</dbReference>
<dbReference type="FunFam" id="1.10.1030.10:FF:000002">
    <property type="entry name" value="Carbamoyl-phosphate synthase large chain"/>
    <property type="match status" value="1"/>
</dbReference>
<gene>
    <name evidence="24" type="ORF">A3H61_04710</name>
</gene>
<dbReference type="NCBIfam" id="TIGR01369">
    <property type="entry name" value="CPSaseII_lrg"/>
    <property type="match status" value="1"/>
</dbReference>
<evidence type="ECO:0000256" key="6">
    <source>
        <dbReference type="ARBA" id="ARBA00022598"/>
    </source>
</evidence>
<dbReference type="PROSITE" id="PS00867">
    <property type="entry name" value="CPSASE_2"/>
    <property type="match status" value="2"/>
</dbReference>
<keyword evidence="11 21" id="KW-0067">ATP-binding</keyword>
<dbReference type="PROSITE" id="PS50975">
    <property type="entry name" value="ATP_GRASP"/>
    <property type="match status" value="2"/>
</dbReference>
<proteinExistence type="inferred from homology"/>
<evidence type="ECO:0000256" key="11">
    <source>
        <dbReference type="ARBA" id="ARBA00022840"/>
    </source>
</evidence>
<dbReference type="EC" id="6.3.5.5" evidence="4"/>
<dbReference type="FunFam" id="3.40.50.20:FF:000001">
    <property type="entry name" value="Carbamoyl-phosphate synthase large chain"/>
    <property type="match status" value="1"/>
</dbReference>
<organism evidence="24 25">
    <name type="scientific">Candidatus Jacksonbacteria bacterium RIFCSPLOWO2_02_FULL_44_20</name>
    <dbReference type="NCBI Taxonomy" id="1798460"/>
    <lineage>
        <taxon>Bacteria</taxon>
        <taxon>Candidatus Jacksoniibacteriota</taxon>
    </lineage>
</organism>
<dbReference type="EC" id="6.3.4.16" evidence="15"/>
<evidence type="ECO:0000256" key="4">
    <source>
        <dbReference type="ARBA" id="ARBA00012738"/>
    </source>
</evidence>
<evidence type="ECO:0000256" key="12">
    <source>
        <dbReference type="ARBA" id="ARBA00022842"/>
    </source>
</evidence>
<dbReference type="PROSITE" id="PS51855">
    <property type="entry name" value="MGS"/>
    <property type="match status" value="1"/>
</dbReference>
<dbReference type="GO" id="GO:0046872">
    <property type="term" value="F:metal ion binding"/>
    <property type="evidence" value="ECO:0007669"/>
    <property type="project" value="UniProtKB-KW"/>
</dbReference>
<dbReference type="InterPro" id="IPR036914">
    <property type="entry name" value="MGS-like_dom_sf"/>
</dbReference>
<dbReference type="FunFam" id="3.40.50.20:FF:000002">
    <property type="entry name" value="Carbamoyl-phosphate synthase large chain"/>
    <property type="match status" value="1"/>
</dbReference>
<evidence type="ECO:0000256" key="15">
    <source>
        <dbReference type="ARBA" id="ARBA00044063"/>
    </source>
</evidence>
<dbReference type="Gene3D" id="1.10.1030.10">
    <property type="entry name" value="Carbamoyl-phosphate synthetase, large subunit oligomerisation domain"/>
    <property type="match status" value="1"/>
</dbReference>